<evidence type="ECO:0000313" key="2">
    <source>
        <dbReference type="EMBL" id="OHF01549.1"/>
    </source>
</evidence>
<protein>
    <submittedName>
        <fullName evidence="2">Uncharacterized protein</fullName>
    </submittedName>
</protein>
<dbReference type="GeneID" id="34556199"/>
<dbReference type="EMBL" id="MJBS01000018">
    <property type="protein sequence ID" value="OHF01549.1"/>
    <property type="molecule type" value="Genomic_DNA"/>
</dbReference>
<feature type="chain" id="PRO_5009602947" evidence="1">
    <location>
        <begin position="26"/>
        <end position="196"/>
    </location>
</feature>
<dbReference type="OrthoDB" id="3540486at2759"/>
<dbReference type="STRING" id="1209926.A0A1G4BJC8"/>
<keyword evidence="1" id="KW-0732">Signal</keyword>
<sequence length="196" mass="22570">MLKRFRTLWNIKSFLVCQKIVAVHAGVDAARQSGLWGFNGEERIALVPVEDHERVGKYANFNRIYGSTEDIQTKGFFQGLDQGSAQWPMQQELLRVWKARFLLGRWHDQQAEFGLQKEEDWNVTPVPGLFGAIDSGLENWKLKEDSKWAKASLPMVPRVQWVYMFRLCLDDPDCGNLISLAEVAGSDDNKRAWKRI</sequence>
<dbReference type="RefSeq" id="XP_022478691.1">
    <property type="nucleotide sequence ID" value="XM_022614689.1"/>
</dbReference>
<evidence type="ECO:0000313" key="3">
    <source>
        <dbReference type="Proteomes" id="UP000176998"/>
    </source>
</evidence>
<dbReference type="Proteomes" id="UP000176998">
    <property type="component" value="Unassembled WGS sequence"/>
</dbReference>
<dbReference type="AlphaFoldDB" id="A0A1G4BJC8"/>
<gene>
    <name evidence="2" type="ORF">CORC01_03039</name>
</gene>
<name>A0A1G4BJC8_9PEZI</name>
<organism evidence="2 3">
    <name type="scientific">Colletotrichum orchidophilum</name>
    <dbReference type="NCBI Taxonomy" id="1209926"/>
    <lineage>
        <taxon>Eukaryota</taxon>
        <taxon>Fungi</taxon>
        <taxon>Dikarya</taxon>
        <taxon>Ascomycota</taxon>
        <taxon>Pezizomycotina</taxon>
        <taxon>Sordariomycetes</taxon>
        <taxon>Hypocreomycetidae</taxon>
        <taxon>Glomerellales</taxon>
        <taxon>Glomerellaceae</taxon>
        <taxon>Colletotrichum</taxon>
    </lineage>
</organism>
<evidence type="ECO:0000256" key="1">
    <source>
        <dbReference type="SAM" id="SignalP"/>
    </source>
</evidence>
<comment type="caution">
    <text evidence="2">The sequence shown here is derived from an EMBL/GenBank/DDBJ whole genome shotgun (WGS) entry which is preliminary data.</text>
</comment>
<accession>A0A1G4BJC8</accession>
<reference evidence="2 3" key="1">
    <citation type="submission" date="2016-09" db="EMBL/GenBank/DDBJ databases">
        <authorList>
            <person name="Capua I."/>
            <person name="De Benedictis P."/>
            <person name="Joannis T."/>
            <person name="Lombin L.H."/>
            <person name="Cattoli G."/>
        </authorList>
    </citation>
    <scope>NUCLEOTIDE SEQUENCE [LARGE SCALE GENOMIC DNA]</scope>
    <source>
        <strain evidence="2 3">IMI 309357</strain>
    </source>
</reference>
<proteinExistence type="predicted"/>
<feature type="signal peptide" evidence="1">
    <location>
        <begin position="1"/>
        <end position="25"/>
    </location>
</feature>
<keyword evidence="3" id="KW-1185">Reference proteome</keyword>